<name>A0A2C9WMP2_MANES</name>
<gene>
    <name evidence="1" type="ORF">MANES_01G213500</name>
</gene>
<accession>A0A2C9WMP2</accession>
<dbReference type="AlphaFoldDB" id="A0A2C9WMP2"/>
<protein>
    <submittedName>
        <fullName evidence="1">Uncharacterized protein</fullName>
    </submittedName>
</protein>
<dbReference type="EMBL" id="CM004387">
    <property type="protein sequence ID" value="OAY61751.1"/>
    <property type="molecule type" value="Genomic_DNA"/>
</dbReference>
<organism evidence="1">
    <name type="scientific">Manihot esculenta</name>
    <name type="common">Cassava</name>
    <name type="synonym">Jatropha manihot</name>
    <dbReference type="NCBI Taxonomy" id="3983"/>
    <lineage>
        <taxon>Eukaryota</taxon>
        <taxon>Viridiplantae</taxon>
        <taxon>Streptophyta</taxon>
        <taxon>Embryophyta</taxon>
        <taxon>Tracheophyta</taxon>
        <taxon>Spermatophyta</taxon>
        <taxon>Magnoliopsida</taxon>
        <taxon>eudicotyledons</taxon>
        <taxon>Gunneridae</taxon>
        <taxon>Pentapetalae</taxon>
        <taxon>rosids</taxon>
        <taxon>fabids</taxon>
        <taxon>Malpighiales</taxon>
        <taxon>Euphorbiaceae</taxon>
        <taxon>Crotonoideae</taxon>
        <taxon>Manihoteae</taxon>
        <taxon>Manihot</taxon>
    </lineage>
</organism>
<reference evidence="1" key="1">
    <citation type="submission" date="2016-02" db="EMBL/GenBank/DDBJ databases">
        <title>WGS assembly of Manihot esculenta.</title>
        <authorList>
            <person name="Bredeson J.V."/>
            <person name="Prochnik S.E."/>
            <person name="Lyons J.B."/>
            <person name="Schmutz J."/>
            <person name="Grimwood J."/>
            <person name="Vrebalov J."/>
            <person name="Bart R.S."/>
            <person name="Amuge T."/>
            <person name="Ferguson M.E."/>
            <person name="Green R."/>
            <person name="Putnam N."/>
            <person name="Stites J."/>
            <person name="Rounsley S."/>
            <person name="Rokhsar D.S."/>
        </authorList>
    </citation>
    <scope>NUCLEOTIDE SEQUENCE [LARGE SCALE GENOMIC DNA]</scope>
    <source>
        <tissue evidence="1">Leaf</tissue>
    </source>
</reference>
<sequence length="63" mass="7243">MLFFQSKLIGYSNIGRLLRSDIYFQWIGTNYLRAVKKLGPLPSKFVLKSKVVVVDSFNEICLS</sequence>
<proteinExistence type="predicted"/>
<evidence type="ECO:0000313" key="1">
    <source>
        <dbReference type="EMBL" id="OAY61751.1"/>
    </source>
</evidence>